<feature type="domain" description="UDP-glucose/GDP-mannose dehydrogenase dimerisation" evidence="2">
    <location>
        <begin position="158"/>
        <end position="252"/>
    </location>
</feature>
<dbReference type="SUPFAM" id="SSF51735">
    <property type="entry name" value="NAD(P)-binding Rossmann-fold domains"/>
    <property type="match status" value="1"/>
</dbReference>
<dbReference type="SUPFAM" id="SSF48179">
    <property type="entry name" value="6-phosphogluconate dehydrogenase C-terminal domain-like"/>
    <property type="match status" value="1"/>
</dbReference>
<dbReference type="InterPro" id="IPR008927">
    <property type="entry name" value="6-PGluconate_DH-like_C_sf"/>
</dbReference>
<dbReference type="InterPro" id="IPR014026">
    <property type="entry name" value="UDP-Glc/GDP-Man_DH_dimer"/>
</dbReference>
<evidence type="ECO:0000256" key="1">
    <source>
        <dbReference type="ARBA" id="ARBA00006601"/>
    </source>
</evidence>
<dbReference type="Pfam" id="PF00984">
    <property type="entry name" value="UDPG_MGDP_dh"/>
    <property type="match status" value="1"/>
</dbReference>
<reference evidence="4" key="1">
    <citation type="journal article" date="2015" name="Nature">
        <title>Complex archaea that bridge the gap between prokaryotes and eukaryotes.</title>
        <authorList>
            <person name="Spang A."/>
            <person name="Saw J.H."/>
            <person name="Jorgensen S.L."/>
            <person name="Zaremba-Niedzwiedzka K."/>
            <person name="Martijn J."/>
            <person name="Lind A.E."/>
            <person name="van Eijk R."/>
            <person name="Schleper C."/>
            <person name="Guy L."/>
            <person name="Ettema T.J."/>
        </authorList>
    </citation>
    <scope>NUCLEOTIDE SEQUENCE</scope>
</reference>
<comment type="caution">
    <text evidence="4">The sequence shown here is derived from an EMBL/GenBank/DDBJ whole genome shotgun (WGS) entry which is preliminary data.</text>
</comment>
<dbReference type="GO" id="GO:0051287">
    <property type="term" value="F:NAD binding"/>
    <property type="evidence" value="ECO:0007669"/>
    <property type="project" value="InterPro"/>
</dbReference>
<evidence type="ECO:0000259" key="3">
    <source>
        <dbReference type="Pfam" id="PF03721"/>
    </source>
</evidence>
<sequence length="264" mass="29940">MEIGIIGHGIVGQAIHFGFTSLGHQIKVHDIKMDTQIEDVLETEISYICVPTNSLPSGECDVSIVLEVVDALMQLQYKGIIAIKSTVIPGTVDQLRKKYNSENICFIPEFLRERCAIADFADNHDLCVVGTYSDKVFETVKDCHGHYPRQFIKSTPTEAELCKYFNNIYNASLITFANAFYEICKLFKADYTKVKNICINRDHIVDNYLDCNENLRSFGGACLSKDLRAIAYIMAQHDSDVEFFKDILKENDKYETTVFSGMRP</sequence>
<accession>A0A0F9T5S8</accession>
<evidence type="ECO:0000313" key="4">
    <source>
        <dbReference type="EMBL" id="KKN36898.1"/>
    </source>
</evidence>
<feature type="domain" description="UDP-glucose/GDP-mannose dehydrogenase N-terminal" evidence="3">
    <location>
        <begin position="36"/>
        <end position="135"/>
    </location>
</feature>
<dbReference type="EMBL" id="LAZR01001935">
    <property type="protein sequence ID" value="KKN36898.1"/>
    <property type="molecule type" value="Genomic_DNA"/>
</dbReference>
<organism evidence="4">
    <name type="scientific">marine sediment metagenome</name>
    <dbReference type="NCBI Taxonomy" id="412755"/>
    <lineage>
        <taxon>unclassified sequences</taxon>
        <taxon>metagenomes</taxon>
        <taxon>ecological metagenomes</taxon>
    </lineage>
</organism>
<dbReference type="InterPro" id="IPR013328">
    <property type="entry name" value="6PGD_dom2"/>
</dbReference>
<dbReference type="Pfam" id="PF03721">
    <property type="entry name" value="UDPG_MGDP_dh_N"/>
    <property type="match status" value="1"/>
</dbReference>
<dbReference type="AlphaFoldDB" id="A0A0F9T5S8"/>
<dbReference type="PANTHER" id="PTHR43750">
    <property type="entry name" value="UDP-GLUCOSE 6-DEHYDROGENASE TUAD"/>
    <property type="match status" value="1"/>
</dbReference>
<dbReference type="Gene3D" id="1.10.1040.10">
    <property type="entry name" value="N-(1-d-carboxylethyl)-l-norvaline Dehydrogenase, domain 2"/>
    <property type="match status" value="1"/>
</dbReference>
<protein>
    <recommendedName>
        <fullName evidence="5">UDP-glucose/GDP-mannose dehydrogenase dimerisation domain-containing protein</fullName>
    </recommendedName>
</protein>
<dbReference type="InterPro" id="IPR036291">
    <property type="entry name" value="NAD(P)-bd_dom_sf"/>
</dbReference>
<name>A0A0F9T5S8_9ZZZZ</name>
<dbReference type="GO" id="GO:0016616">
    <property type="term" value="F:oxidoreductase activity, acting on the CH-OH group of donors, NAD or NADP as acceptor"/>
    <property type="evidence" value="ECO:0007669"/>
    <property type="project" value="InterPro"/>
</dbReference>
<dbReference type="PANTHER" id="PTHR43750:SF3">
    <property type="entry name" value="UDP-GLUCOSE 6-DEHYDROGENASE TUAD"/>
    <property type="match status" value="1"/>
</dbReference>
<dbReference type="InterPro" id="IPR001732">
    <property type="entry name" value="UDP-Glc/GDP-Man_DH_N"/>
</dbReference>
<evidence type="ECO:0008006" key="5">
    <source>
        <dbReference type="Google" id="ProtNLM"/>
    </source>
</evidence>
<comment type="similarity">
    <text evidence="1">Belongs to the UDP-glucose/GDP-mannose dehydrogenase family.</text>
</comment>
<evidence type="ECO:0000259" key="2">
    <source>
        <dbReference type="Pfam" id="PF00984"/>
    </source>
</evidence>
<dbReference type="Gene3D" id="3.40.50.720">
    <property type="entry name" value="NAD(P)-binding Rossmann-like Domain"/>
    <property type="match status" value="1"/>
</dbReference>
<gene>
    <name evidence="4" type="ORF">LCGC14_0769080</name>
</gene>
<proteinExistence type="inferred from homology"/>